<keyword evidence="1" id="KW-0808">Transferase</keyword>
<evidence type="ECO:0000259" key="4">
    <source>
        <dbReference type="PROSITE" id="PS51684"/>
    </source>
</evidence>
<dbReference type="Pfam" id="PF02475">
    <property type="entry name" value="TRM5-TYW2_MTfase"/>
    <property type="match status" value="1"/>
</dbReference>
<dbReference type="AlphaFoldDB" id="A0ABD3MKJ8"/>
<keyword evidence="2" id="KW-0949">S-adenosyl-L-methionine</keyword>
<accession>A0ABD3MKJ8</accession>
<dbReference type="PANTHER" id="PTHR23245:SF31">
    <property type="entry name" value="TRNA WYBUTOSINE-SYNTHESIZING PROTEIN 3 HOMOLOG"/>
    <property type="match status" value="1"/>
</dbReference>
<dbReference type="PROSITE" id="PS51684">
    <property type="entry name" value="SAM_MT_TRM5_TYW2"/>
    <property type="match status" value="1"/>
</dbReference>
<dbReference type="InterPro" id="IPR030382">
    <property type="entry name" value="MeTrfase_TRM5/TYW2"/>
</dbReference>
<dbReference type="InterPro" id="IPR029063">
    <property type="entry name" value="SAM-dependent_MTases_sf"/>
</dbReference>
<dbReference type="GO" id="GO:0006400">
    <property type="term" value="P:tRNA modification"/>
    <property type="evidence" value="ECO:0007669"/>
    <property type="project" value="UniProtKB-ARBA"/>
</dbReference>
<dbReference type="SUPFAM" id="SSF53335">
    <property type="entry name" value="S-adenosyl-L-methionine-dependent methyltransferases"/>
    <property type="match status" value="1"/>
</dbReference>
<dbReference type="Proteomes" id="UP001530293">
    <property type="component" value="Unassembled WGS sequence"/>
</dbReference>
<dbReference type="PANTHER" id="PTHR23245">
    <property type="entry name" value="TRNA METHYLTRANSFERASE"/>
    <property type="match status" value="1"/>
</dbReference>
<gene>
    <name evidence="5" type="ORF">ACHAWU_001922</name>
</gene>
<keyword evidence="3" id="KW-0819">tRNA processing</keyword>
<evidence type="ECO:0000256" key="2">
    <source>
        <dbReference type="ARBA" id="ARBA00022691"/>
    </source>
</evidence>
<evidence type="ECO:0000256" key="1">
    <source>
        <dbReference type="ARBA" id="ARBA00022679"/>
    </source>
</evidence>
<feature type="domain" description="SAM-dependent methyltransferase TRM5/TYW2-type" evidence="4">
    <location>
        <begin position="351"/>
        <end position="654"/>
    </location>
</feature>
<dbReference type="FunFam" id="3.40.50.150:FF:001220">
    <property type="match status" value="1"/>
</dbReference>
<reference evidence="5 6" key="1">
    <citation type="submission" date="2024-10" db="EMBL/GenBank/DDBJ databases">
        <title>Updated reference genomes for cyclostephanoid diatoms.</title>
        <authorList>
            <person name="Roberts W.R."/>
            <person name="Alverson A.J."/>
        </authorList>
    </citation>
    <scope>NUCLEOTIDE SEQUENCE [LARGE SCALE GENOMIC DNA]</scope>
    <source>
        <strain evidence="5 6">AJA232-27</strain>
    </source>
</reference>
<protein>
    <recommendedName>
        <fullName evidence="4">SAM-dependent methyltransferase TRM5/TYW2-type domain-containing protein</fullName>
    </recommendedName>
</protein>
<name>A0ABD3MKJ8_9STRA</name>
<keyword evidence="6" id="KW-1185">Reference proteome</keyword>
<dbReference type="CDD" id="cd02440">
    <property type="entry name" value="AdoMet_MTases"/>
    <property type="match status" value="1"/>
</dbReference>
<dbReference type="EMBL" id="JALLBG020000123">
    <property type="protein sequence ID" value="KAL3763349.1"/>
    <property type="molecule type" value="Genomic_DNA"/>
</dbReference>
<sequence>MTTTSTSVLYVRKRDAKIIKSLLENASFLDKRYRMTTVSLPVGGEKNIGDGDHLVVDVTWCHHDDAADHDCQYNICGSQFADDRMQTCIAVPVTEECMETLHRHRHRQQHIMTSIIVMDKGNPDSAEDGDNIDQNQQPTVNDIKMQCGDDHNGVFCTDEAYRQILGFGRYQCPYSSSMLGNNNIVKSRRLRDGESANHTDDSAWREKVSCSTADNHHSSSCTSNKNGAIDPPLTKIQHILMETLTNWLHNNDTNETISNDQSRLHNTVTAVETLVRGLSLQTCPRKLEVIGDDRTLVIPRWSFFIVNYNDCSTGGENAKTSNRAKKMQQEQDRLEFRELLLRLIRGNNNVNCRHDENNDVDNFADAMMFAIQSQLWTNLATSLNCSRIVRRGDVDPDSGIRESGHRILLPIPDEVSFTACNCGYTPTQTGVNSPGWITVTEHKISQSFDITRVMFSRGNVTEKKRFGMSLVQPDENVLDMYAGIGYYTLPALIHGKARHVTACEWNEHALFALRHNLRANGIPGGDVTVLEGDCRVSLKSLDQQETNNINSECNAVKQCYQFDRISLGLLPSSEGGWAIAVSSLHKTTGGWLHVHGNVATVEKDNWAHWLCDTLAQYSLQNGHYDWIAVCTHVEKVKSFAPKVDHVVADVFVGPPTSSKLQSSLSEKTTGVFDSLGRFIPTSSVNISTPSCALNEDGMLHQSWMRK</sequence>
<evidence type="ECO:0000313" key="6">
    <source>
        <dbReference type="Proteomes" id="UP001530293"/>
    </source>
</evidence>
<organism evidence="5 6">
    <name type="scientific">Discostella pseudostelligera</name>
    <dbReference type="NCBI Taxonomy" id="259834"/>
    <lineage>
        <taxon>Eukaryota</taxon>
        <taxon>Sar</taxon>
        <taxon>Stramenopiles</taxon>
        <taxon>Ochrophyta</taxon>
        <taxon>Bacillariophyta</taxon>
        <taxon>Coscinodiscophyceae</taxon>
        <taxon>Thalassiosirophycidae</taxon>
        <taxon>Stephanodiscales</taxon>
        <taxon>Stephanodiscaceae</taxon>
        <taxon>Discostella</taxon>
    </lineage>
</organism>
<evidence type="ECO:0000256" key="3">
    <source>
        <dbReference type="ARBA" id="ARBA00022694"/>
    </source>
</evidence>
<proteinExistence type="predicted"/>
<dbReference type="Gene3D" id="3.40.50.150">
    <property type="entry name" value="Vaccinia Virus protein VP39"/>
    <property type="match status" value="1"/>
</dbReference>
<comment type="caution">
    <text evidence="5">The sequence shown here is derived from an EMBL/GenBank/DDBJ whole genome shotgun (WGS) entry which is preliminary data.</text>
</comment>
<evidence type="ECO:0000313" key="5">
    <source>
        <dbReference type="EMBL" id="KAL3763349.1"/>
    </source>
</evidence>
<dbReference type="GO" id="GO:0016740">
    <property type="term" value="F:transferase activity"/>
    <property type="evidence" value="ECO:0007669"/>
    <property type="project" value="UniProtKB-KW"/>
</dbReference>
<dbReference type="InterPro" id="IPR056743">
    <property type="entry name" value="TRM5-TYW2-like_MTfase"/>
</dbReference>